<dbReference type="Proteomes" id="UP001060085">
    <property type="component" value="Linkage Group LG06"/>
</dbReference>
<accession>A0ACC0AHC5</accession>
<dbReference type="EMBL" id="CM044706">
    <property type="protein sequence ID" value="KAI5659403.1"/>
    <property type="molecule type" value="Genomic_DNA"/>
</dbReference>
<keyword evidence="2" id="KW-1185">Reference proteome</keyword>
<name>A0ACC0AHC5_CATRO</name>
<organism evidence="1 2">
    <name type="scientific">Catharanthus roseus</name>
    <name type="common">Madagascar periwinkle</name>
    <name type="synonym">Vinca rosea</name>
    <dbReference type="NCBI Taxonomy" id="4058"/>
    <lineage>
        <taxon>Eukaryota</taxon>
        <taxon>Viridiplantae</taxon>
        <taxon>Streptophyta</taxon>
        <taxon>Embryophyta</taxon>
        <taxon>Tracheophyta</taxon>
        <taxon>Spermatophyta</taxon>
        <taxon>Magnoliopsida</taxon>
        <taxon>eudicotyledons</taxon>
        <taxon>Gunneridae</taxon>
        <taxon>Pentapetalae</taxon>
        <taxon>asterids</taxon>
        <taxon>lamiids</taxon>
        <taxon>Gentianales</taxon>
        <taxon>Apocynaceae</taxon>
        <taxon>Rauvolfioideae</taxon>
        <taxon>Vinceae</taxon>
        <taxon>Catharanthinae</taxon>
        <taxon>Catharanthus</taxon>
    </lineage>
</organism>
<evidence type="ECO:0000313" key="1">
    <source>
        <dbReference type="EMBL" id="KAI5659403.1"/>
    </source>
</evidence>
<gene>
    <name evidence="1" type="ORF">M9H77_28196</name>
</gene>
<evidence type="ECO:0000313" key="2">
    <source>
        <dbReference type="Proteomes" id="UP001060085"/>
    </source>
</evidence>
<comment type="caution">
    <text evidence="1">The sequence shown here is derived from an EMBL/GenBank/DDBJ whole genome shotgun (WGS) entry which is preliminary data.</text>
</comment>
<protein>
    <submittedName>
        <fullName evidence="1">Uncharacterized protein</fullName>
    </submittedName>
</protein>
<reference evidence="2" key="1">
    <citation type="journal article" date="2023" name="Nat. Plants">
        <title>Single-cell RNA sequencing provides a high-resolution roadmap for understanding the multicellular compartmentation of specialized metabolism.</title>
        <authorList>
            <person name="Sun S."/>
            <person name="Shen X."/>
            <person name="Li Y."/>
            <person name="Li Y."/>
            <person name="Wang S."/>
            <person name="Li R."/>
            <person name="Zhang H."/>
            <person name="Shen G."/>
            <person name="Guo B."/>
            <person name="Wei J."/>
            <person name="Xu J."/>
            <person name="St-Pierre B."/>
            <person name="Chen S."/>
            <person name="Sun C."/>
        </authorList>
    </citation>
    <scope>NUCLEOTIDE SEQUENCE [LARGE SCALE GENOMIC DNA]</scope>
</reference>
<sequence length="106" mass="12143">MKVPFQGRTTYYDTSILSSPALVSGLIVSFATLRFTSFVRSRLLRFDLPSSSYRSYSHFTPVRCYDIPYSNSEDSRRSLALFTIAMIGVIVLTMHKTTKVKRQDVF</sequence>
<proteinExistence type="predicted"/>